<feature type="compositionally biased region" description="Polar residues" evidence="1">
    <location>
        <begin position="167"/>
        <end position="180"/>
    </location>
</feature>
<proteinExistence type="predicted"/>
<dbReference type="Gene3D" id="3.90.50.10">
    <property type="entry name" value="Photosynthetic Reaction Center, subunit H, domain 2"/>
    <property type="match status" value="1"/>
</dbReference>
<dbReference type="KEGG" id="cagg:HYG79_14580"/>
<evidence type="ECO:0000259" key="2">
    <source>
        <dbReference type="Pfam" id="PF05239"/>
    </source>
</evidence>
<feature type="region of interest" description="Disordered" evidence="1">
    <location>
        <begin position="146"/>
        <end position="180"/>
    </location>
</feature>
<dbReference type="AlphaFoldDB" id="A0A7H9ASV5"/>
<dbReference type="Proteomes" id="UP000509302">
    <property type="component" value="Chromosome"/>
</dbReference>
<reference evidence="3 4" key="1">
    <citation type="journal article" date="2006" name="Int. J. Syst. Evol. Microbiol.">
        <title>Costertonia aggregata gen. nov., sp. nov., a mesophilic marine bacterium of the family Flavobacteriaceae, isolated from a mature biofilm.</title>
        <authorList>
            <person name="Kwon K.K."/>
            <person name="Lee Y.K."/>
            <person name="Lee H.K."/>
        </authorList>
    </citation>
    <scope>NUCLEOTIDE SEQUENCE [LARGE SCALE GENOMIC DNA]</scope>
    <source>
        <strain evidence="3 4">KCCM 42265</strain>
    </source>
</reference>
<dbReference type="GO" id="GO:0030077">
    <property type="term" value="C:plasma membrane light-harvesting complex"/>
    <property type="evidence" value="ECO:0007669"/>
    <property type="project" value="InterPro"/>
</dbReference>
<dbReference type="InterPro" id="IPR011033">
    <property type="entry name" value="PRC_barrel-like_sf"/>
</dbReference>
<dbReference type="GO" id="GO:0019684">
    <property type="term" value="P:photosynthesis, light reaction"/>
    <property type="evidence" value="ECO:0007669"/>
    <property type="project" value="InterPro"/>
</dbReference>
<protein>
    <submittedName>
        <fullName evidence="3">PRC-barrel domain-containing protein</fullName>
    </submittedName>
</protein>
<dbReference type="InterPro" id="IPR014747">
    <property type="entry name" value="Bac_photo_RC_H_C"/>
</dbReference>
<sequence>MSTYNNKDRNLFYLHELSDYKVSDSDKDVRGWPVKDADGHYIGEVENLLISKSDERVVYLDVEVDEEIIKANHKPYAKSALDGTHGFVNEEGENHIIIPIGLVDLDLEQEIVNTPDIGRDVFSETKRIRKGSLIDRHYETDVLESYQRDEESELTPSERMDNDPQLYKSSAYQKSYTGAY</sequence>
<organism evidence="3 4">
    <name type="scientific">Costertonia aggregata</name>
    <dbReference type="NCBI Taxonomy" id="343403"/>
    <lineage>
        <taxon>Bacteria</taxon>
        <taxon>Pseudomonadati</taxon>
        <taxon>Bacteroidota</taxon>
        <taxon>Flavobacteriia</taxon>
        <taxon>Flavobacteriales</taxon>
        <taxon>Flavobacteriaceae</taxon>
        <taxon>Costertonia</taxon>
    </lineage>
</organism>
<name>A0A7H9ASV5_9FLAO</name>
<dbReference type="RefSeq" id="WP_179242799.1">
    <property type="nucleotide sequence ID" value="NZ_CP058595.1"/>
</dbReference>
<evidence type="ECO:0000313" key="3">
    <source>
        <dbReference type="EMBL" id="QLG46520.1"/>
    </source>
</evidence>
<gene>
    <name evidence="3" type="ORF">HYG79_14580</name>
</gene>
<dbReference type="Pfam" id="PF05239">
    <property type="entry name" value="PRC"/>
    <property type="match status" value="1"/>
</dbReference>
<keyword evidence="4" id="KW-1185">Reference proteome</keyword>
<accession>A0A7H9ASV5</accession>
<evidence type="ECO:0000313" key="4">
    <source>
        <dbReference type="Proteomes" id="UP000509302"/>
    </source>
</evidence>
<dbReference type="InterPro" id="IPR027275">
    <property type="entry name" value="PRC-brl_dom"/>
</dbReference>
<dbReference type="SUPFAM" id="SSF50346">
    <property type="entry name" value="PRC-barrel domain"/>
    <property type="match status" value="1"/>
</dbReference>
<dbReference type="EMBL" id="CP058595">
    <property type="protein sequence ID" value="QLG46520.1"/>
    <property type="molecule type" value="Genomic_DNA"/>
</dbReference>
<evidence type="ECO:0000256" key="1">
    <source>
        <dbReference type="SAM" id="MobiDB-lite"/>
    </source>
</evidence>
<feature type="domain" description="PRC-barrel" evidence="2">
    <location>
        <begin position="25"/>
        <end position="67"/>
    </location>
</feature>